<reference evidence="3" key="1">
    <citation type="submission" date="2016-07" db="EMBL/GenBank/DDBJ databases">
        <authorList>
            <person name="Florea S."/>
            <person name="Webb J.S."/>
            <person name="Jaromczyk J."/>
            <person name="Schardl C.L."/>
        </authorList>
    </citation>
    <scope>NUCLEOTIDE SEQUENCE [LARGE SCALE GENOMIC DNA]</scope>
    <source>
        <strain evidence="3">CY1</strain>
    </source>
</reference>
<dbReference type="InterPro" id="IPR036928">
    <property type="entry name" value="AS_sf"/>
</dbReference>
<dbReference type="InterPro" id="IPR023631">
    <property type="entry name" value="Amidase_dom"/>
</dbReference>
<gene>
    <name evidence="2" type="ORF">BC351_04065</name>
</gene>
<keyword evidence="3" id="KW-1185">Reference proteome</keyword>
<dbReference type="NCBIfam" id="NF005300">
    <property type="entry name" value="PRK06828.1"/>
    <property type="match status" value="1"/>
</dbReference>
<dbReference type="STRING" id="1469647.BC351_04065"/>
<sequence length="491" mass="53926">MEDIFNIQSLNVEEATIIDLQQAIEKGELTSRELVMYYMYRIAAYDQSGPLINSMMEINPDAIYIAEALDQERQLTGARSILHGIPVVLKDNIETMDKMRTSAGALALQNHISSADAFLVQKLREAGAVILGKSNMTEWANAMSSSMWAGYSSRGGQTKNPYGDYFTGGSSTGSAAAVAANFTSVAVGTETSASILSPSIQNAIVGIKPTVGLISRTGIIPFTYSQDTAGPMARNVTDAAILLNVLTGKDVKDPSTWRNEANDRDYTAFLDKNGLQGTTIGVFRNVPSTKYRDIGEYDEKLFNAVVATLKDCGAEVIDDIEIPSFNRNWEYNKINFECKHAIENYLQSLPAHLPIHSLQELIAWNEQNADKALKYGQNSLKYRLQIENPLQNKDYILESLTDLYYSQNEGIDFALQNDGLDAILFPAYVGADLSARAGYPSIAVPAGFQADGRAFGITFAGTAFSEAMLIRIAFAFEQATHHRRMPQLHKS</sequence>
<evidence type="ECO:0000313" key="3">
    <source>
        <dbReference type="Proteomes" id="UP000190626"/>
    </source>
</evidence>
<dbReference type="RefSeq" id="WP_079413171.1">
    <property type="nucleotide sequence ID" value="NZ_MBTG01000012.1"/>
</dbReference>
<proteinExistence type="predicted"/>
<dbReference type="PANTHER" id="PTHR42678">
    <property type="entry name" value="AMIDASE"/>
    <property type="match status" value="1"/>
</dbReference>
<dbReference type="Gene3D" id="3.90.1300.10">
    <property type="entry name" value="Amidase signature (AS) domain"/>
    <property type="match status" value="1"/>
</dbReference>
<dbReference type="PANTHER" id="PTHR42678:SF34">
    <property type="entry name" value="OS04G0183300 PROTEIN"/>
    <property type="match status" value="1"/>
</dbReference>
<accession>A0A1V4HKN8</accession>
<evidence type="ECO:0000313" key="2">
    <source>
        <dbReference type="EMBL" id="OPH57698.1"/>
    </source>
</evidence>
<feature type="domain" description="Amidase" evidence="1">
    <location>
        <begin position="33"/>
        <end position="469"/>
    </location>
</feature>
<dbReference type="AlphaFoldDB" id="A0A1V4HKN8"/>
<name>A0A1V4HKN8_9BACL</name>
<organism evidence="2 3">
    <name type="scientific">Paenibacillus ferrarius</name>
    <dbReference type="NCBI Taxonomy" id="1469647"/>
    <lineage>
        <taxon>Bacteria</taxon>
        <taxon>Bacillati</taxon>
        <taxon>Bacillota</taxon>
        <taxon>Bacilli</taxon>
        <taxon>Bacillales</taxon>
        <taxon>Paenibacillaceae</taxon>
        <taxon>Paenibacillus</taxon>
    </lineage>
</organism>
<dbReference type="EMBL" id="MBTG01000012">
    <property type="protein sequence ID" value="OPH57698.1"/>
    <property type="molecule type" value="Genomic_DNA"/>
</dbReference>
<dbReference type="Pfam" id="PF01425">
    <property type="entry name" value="Amidase"/>
    <property type="match status" value="1"/>
</dbReference>
<evidence type="ECO:0000259" key="1">
    <source>
        <dbReference type="Pfam" id="PF01425"/>
    </source>
</evidence>
<protein>
    <submittedName>
        <fullName evidence="2">Amidase</fullName>
    </submittedName>
</protein>
<dbReference type="Proteomes" id="UP000190626">
    <property type="component" value="Unassembled WGS sequence"/>
</dbReference>
<comment type="caution">
    <text evidence="2">The sequence shown here is derived from an EMBL/GenBank/DDBJ whole genome shotgun (WGS) entry which is preliminary data.</text>
</comment>
<dbReference type="SUPFAM" id="SSF75304">
    <property type="entry name" value="Amidase signature (AS) enzymes"/>
    <property type="match status" value="1"/>
</dbReference>
<dbReference type="OrthoDB" id="9811471at2"/>